<name>A0A922L8Q0_DERFA</name>
<dbReference type="Proteomes" id="UP000790347">
    <property type="component" value="Unassembled WGS sequence"/>
</dbReference>
<sequence length="83" mass="9658">MGNKNKTKVRPLVAKCLKQQQQQQQLQVKKKKKILPPPPPPLLIMIIIESKTFILRSSDSYQLYRPLLHHHYKQPGFLGAVFL</sequence>
<dbReference type="AlphaFoldDB" id="A0A922L8Q0"/>
<organism evidence="1 2">
    <name type="scientific">Dermatophagoides farinae</name>
    <name type="common">American house dust mite</name>
    <dbReference type="NCBI Taxonomy" id="6954"/>
    <lineage>
        <taxon>Eukaryota</taxon>
        <taxon>Metazoa</taxon>
        <taxon>Ecdysozoa</taxon>
        <taxon>Arthropoda</taxon>
        <taxon>Chelicerata</taxon>
        <taxon>Arachnida</taxon>
        <taxon>Acari</taxon>
        <taxon>Acariformes</taxon>
        <taxon>Sarcoptiformes</taxon>
        <taxon>Astigmata</taxon>
        <taxon>Psoroptidia</taxon>
        <taxon>Analgoidea</taxon>
        <taxon>Pyroglyphidae</taxon>
        <taxon>Dermatophagoidinae</taxon>
        <taxon>Dermatophagoides</taxon>
    </lineage>
</organism>
<protein>
    <submittedName>
        <fullName evidence="1">Uncharacterized protein</fullName>
    </submittedName>
</protein>
<evidence type="ECO:0000313" key="2">
    <source>
        <dbReference type="Proteomes" id="UP000790347"/>
    </source>
</evidence>
<dbReference type="EMBL" id="ASGP02000001">
    <property type="protein sequence ID" value="KAH9527471.1"/>
    <property type="molecule type" value="Genomic_DNA"/>
</dbReference>
<proteinExistence type="predicted"/>
<comment type="caution">
    <text evidence="1">The sequence shown here is derived from an EMBL/GenBank/DDBJ whole genome shotgun (WGS) entry which is preliminary data.</text>
</comment>
<reference evidence="1" key="1">
    <citation type="submission" date="2013-05" db="EMBL/GenBank/DDBJ databases">
        <authorList>
            <person name="Yim A.K.Y."/>
            <person name="Chan T.F."/>
            <person name="Ji K.M."/>
            <person name="Liu X.Y."/>
            <person name="Zhou J.W."/>
            <person name="Li R.Q."/>
            <person name="Yang K.Y."/>
            <person name="Li J."/>
            <person name="Li M."/>
            <person name="Law P.T.W."/>
            <person name="Wu Y.L."/>
            <person name="Cai Z.L."/>
            <person name="Qin H."/>
            <person name="Bao Y."/>
            <person name="Leung R.K.K."/>
            <person name="Ng P.K.S."/>
            <person name="Zou J."/>
            <person name="Zhong X.J."/>
            <person name="Ran P.X."/>
            <person name="Zhong N.S."/>
            <person name="Liu Z.G."/>
            <person name="Tsui S.K.W."/>
        </authorList>
    </citation>
    <scope>NUCLEOTIDE SEQUENCE</scope>
    <source>
        <strain evidence="1">Derf</strain>
        <tissue evidence="1">Whole organism</tissue>
    </source>
</reference>
<evidence type="ECO:0000313" key="1">
    <source>
        <dbReference type="EMBL" id="KAH9527471.1"/>
    </source>
</evidence>
<keyword evidence="2" id="KW-1185">Reference proteome</keyword>
<gene>
    <name evidence="1" type="ORF">DERF_001482</name>
</gene>
<accession>A0A922L8Q0</accession>
<reference evidence="1" key="2">
    <citation type="journal article" date="2022" name="Res Sq">
        <title>Comparative Genomics Reveals Insights into the Divergent Evolution of Astigmatic Mites and Household Pest Adaptations.</title>
        <authorList>
            <person name="Xiong Q."/>
            <person name="Wan A.T.-Y."/>
            <person name="Liu X.-Y."/>
            <person name="Fung C.S.-H."/>
            <person name="Xiao X."/>
            <person name="Malainual N."/>
            <person name="Hou J."/>
            <person name="Wang L."/>
            <person name="Wang M."/>
            <person name="Yang K."/>
            <person name="Cui Y."/>
            <person name="Leung E."/>
            <person name="Nong W."/>
            <person name="Shin S.-K."/>
            <person name="Au S."/>
            <person name="Jeong K.Y."/>
            <person name="Chew F.T."/>
            <person name="Hui J."/>
            <person name="Leung T.F."/>
            <person name="Tungtrongchitr A."/>
            <person name="Zhong N."/>
            <person name="Liu Z."/>
            <person name="Tsui S."/>
        </authorList>
    </citation>
    <scope>NUCLEOTIDE SEQUENCE</scope>
    <source>
        <strain evidence="1">Derf</strain>
        <tissue evidence="1">Whole organism</tissue>
    </source>
</reference>